<dbReference type="EMBL" id="CH991546">
    <property type="protein sequence ID" value="EDQ90829.1"/>
    <property type="molecule type" value="Genomic_DNA"/>
</dbReference>
<evidence type="ECO:0000256" key="8">
    <source>
        <dbReference type="SAM" id="MobiDB-lite"/>
    </source>
</evidence>
<feature type="compositionally biased region" description="Polar residues" evidence="8">
    <location>
        <begin position="359"/>
        <end position="370"/>
    </location>
</feature>
<comment type="subcellular location">
    <subcellularLocation>
        <location evidence="1">Mitochondrion</location>
    </subcellularLocation>
</comment>
<gene>
    <name evidence="9" type="ORF">MONBRDRAFT_23877</name>
</gene>
<evidence type="ECO:0000256" key="4">
    <source>
        <dbReference type="ARBA" id="ARBA00023004"/>
    </source>
</evidence>
<evidence type="ECO:0000256" key="6">
    <source>
        <dbReference type="ARBA" id="ARBA00023128"/>
    </source>
</evidence>
<sequence length="370" mass="41465">MAAVATAGSRRLPTAWRAGRWVRGISGLTERDFDQFAPEATSFNFKTIDPPLIMLDNALDLLKASLIPFRVPTHFPAGSSPLSERQSAIDARPMYHFVCTRLLPDIELPERLRHQTVTDEKDLPLRNTISYGQREALAYLPQVWPSNQLDYHAIDASQAMHEVLAAVAPSPEHVHLRQFRYVNLNQQERHDLTVAAYTLSEQPNLRARRTALELLWAKTERYMVLIEHGYHNGFQLLLQAREWLMAQEDFGTMVAPDPRRDAKGLPSPHLGFFCHLARISLLTVSSSTGLPTGPHVEAVPSSTSRQRAGEIGEVETVRRSKRFGKACWEDSNARVWGDRLPPLSALDSDALSEARHQDNTAGDTAAQPTD</sequence>
<organism evidence="9 10">
    <name type="scientific">Monosiga brevicollis</name>
    <name type="common">Choanoflagellate</name>
    <dbReference type="NCBI Taxonomy" id="81824"/>
    <lineage>
        <taxon>Eukaryota</taxon>
        <taxon>Choanoflagellata</taxon>
        <taxon>Craspedida</taxon>
        <taxon>Salpingoecidae</taxon>
        <taxon>Monosiga</taxon>
    </lineage>
</organism>
<dbReference type="GO" id="GO:0046872">
    <property type="term" value="F:metal ion binding"/>
    <property type="evidence" value="ECO:0007669"/>
    <property type="project" value="UniProtKB-KW"/>
</dbReference>
<keyword evidence="4" id="KW-0408">Iron</keyword>
<dbReference type="Pfam" id="PF09243">
    <property type="entry name" value="Rsm22"/>
    <property type="match status" value="1"/>
</dbReference>
<evidence type="ECO:0000313" key="9">
    <source>
        <dbReference type="EMBL" id="EDQ90829.1"/>
    </source>
</evidence>
<proteinExistence type="predicted"/>
<dbReference type="GO" id="GO:0051536">
    <property type="term" value="F:iron-sulfur cluster binding"/>
    <property type="evidence" value="ECO:0007669"/>
    <property type="project" value="UniProtKB-KW"/>
</dbReference>
<reference evidence="9 10" key="1">
    <citation type="journal article" date="2008" name="Nature">
        <title>The genome of the choanoflagellate Monosiga brevicollis and the origin of metazoans.</title>
        <authorList>
            <consortium name="JGI Sequencing"/>
            <person name="King N."/>
            <person name="Westbrook M.J."/>
            <person name="Young S.L."/>
            <person name="Kuo A."/>
            <person name="Abedin M."/>
            <person name="Chapman J."/>
            <person name="Fairclough S."/>
            <person name="Hellsten U."/>
            <person name="Isogai Y."/>
            <person name="Letunic I."/>
            <person name="Marr M."/>
            <person name="Pincus D."/>
            <person name="Putnam N."/>
            <person name="Rokas A."/>
            <person name="Wright K.J."/>
            <person name="Zuzow R."/>
            <person name="Dirks W."/>
            <person name="Good M."/>
            <person name="Goodstein D."/>
            <person name="Lemons D."/>
            <person name="Li W."/>
            <person name="Lyons J.B."/>
            <person name="Morris A."/>
            <person name="Nichols S."/>
            <person name="Richter D.J."/>
            <person name="Salamov A."/>
            <person name="Bork P."/>
            <person name="Lim W.A."/>
            <person name="Manning G."/>
            <person name="Miller W.T."/>
            <person name="McGinnis W."/>
            <person name="Shapiro H."/>
            <person name="Tjian R."/>
            <person name="Grigoriev I.V."/>
            <person name="Rokhsar D."/>
        </authorList>
    </citation>
    <scope>NUCLEOTIDE SEQUENCE [LARGE SCALE GENOMIC DNA]</scope>
    <source>
        <strain evidence="10">MX1 / ATCC 50154</strain>
    </source>
</reference>
<evidence type="ECO:0000256" key="2">
    <source>
        <dbReference type="ARBA" id="ARBA00022723"/>
    </source>
</evidence>
<dbReference type="GO" id="GO:0008168">
    <property type="term" value="F:methyltransferase activity"/>
    <property type="evidence" value="ECO:0007669"/>
    <property type="project" value="InterPro"/>
</dbReference>
<dbReference type="RefSeq" id="XP_001744126.1">
    <property type="nucleotide sequence ID" value="XM_001744074.1"/>
</dbReference>
<feature type="region of interest" description="Disordered" evidence="8">
    <location>
        <begin position="347"/>
        <end position="370"/>
    </location>
</feature>
<dbReference type="PANTHER" id="PTHR13184:SF5">
    <property type="entry name" value="METHYLTRANSFERASE-LIKE PROTEIN 17, MITOCHONDRIAL"/>
    <property type="match status" value="1"/>
</dbReference>
<accession>A9UV40</accession>
<evidence type="ECO:0000256" key="3">
    <source>
        <dbReference type="ARBA" id="ARBA00022946"/>
    </source>
</evidence>
<comment type="function">
    <text evidence="7">Mitochondrial ribosome (mitoribosome) assembly factor. Binds at the interface of the head and body domains of the mitochondrial small ribosomal subunit (mt-SSU), occluding the mRNA channel and preventing compaction of the head domain towards the body. Probable inactive methyltransferase: retains the characteristic folding and ability to bind S-adenosyl-L-methionine, but it probably lost its methyltransferase activity.</text>
</comment>
<dbReference type="eggNOG" id="KOG2539">
    <property type="taxonomic scope" value="Eukaryota"/>
</dbReference>
<evidence type="ECO:0000256" key="7">
    <source>
        <dbReference type="ARBA" id="ARBA00045681"/>
    </source>
</evidence>
<dbReference type="InterPro" id="IPR052571">
    <property type="entry name" value="Mt_RNA_Methyltransferase"/>
</dbReference>
<dbReference type="InParanoid" id="A9UV40"/>
<name>A9UV40_MONBE</name>
<keyword evidence="6" id="KW-0496">Mitochondrion</keyword>
<dbReference type="AlphaFoldDB" id="A9UV40"/>
<dbReference type="KEGG" id="mbr:MONBRDRAFT_23877"/>
<dbReference type="InterPro" id="IPR015324">
    <property type="entry name" value="Ribosomal_Rsm22-like"/>
</dbReference>
<keyword evidence="3" id="KW-0809">Transit peptide</keyword>
<dbReference type="GO" id="GO:0005739">
    <property type="term" value="C:mitochondrion"/>
    <property type="evidence" value="ECO:0007669"/>
    <property type="project" value="UniProtKB-SubCell"/>
</dbReference>
<dbReference type="GO" id="GO:0006412">
    <property type="term" value="P:translation"/>
    <property type="evidence" value="ECO:0007669"/>
    <property type="project" value="InterPro"/>
</dbReference>
<evidence type="ECO:0000256" key="5">
    <source>
        <dbReference type="ARBA" id="ARBA00023014"/>
    </source>
</evidence>
<keyword evidence="5" id="KW-0411">Iron-sulfur</keyword>
<dbReference type="Proteomes" id="UP000001357">
    <property type="component" value="Unassembled WGS sequence"/>
</dbReference>
<evidence type="ECO:0000313" key="10">
    <source>
        <dbReference type="Proteomes" id="UP000001357"/>
    </source>
</evidence>
<dbReference type="STRING" id="81824.A9UV40"/>
<dbReference type="PANTHER" id="PTHR13184">
    <property type="entry name" value="37S RIBOSOMAL PROTEIN S22"/>
    <property type="match status" value="1"/>
</dbReference>
<evidence type="ECO:0000256" key="1">
    <source>
        <dbReference type="ARBA" id="ARBA00004173"/>
    </source>
</evidence>
<protein>
    <submittedName>
        <fullName evidence="9">Uncharacterized protein</fullName>
    </submittedName>
</protein>
<keyword evidence="2" id="KW-0479">Metal-binding</keyword>
<dbReference type="GeneID" id="5889538"/>
<keyword evidence="10" id="KW-1185">Reference proteome</keyword>
<feature type="region of interest" description="Disordered" evidence="8">
    <location>
        <begin position="293"/>
        <end position="312"/>
    </location>
</feature>